<dbReference type="EMBL" id="FMIK01000007">
    <property type="protein sequence ID" value="SCL82549.1"/>
    <property type="molecule type" value="Genomic_DNA"/>
</dbReference>
<evidence type="ECO:0000313" key="1">
    <source>
        <dbReference type="EMBL" id="SCL82549.1"/>
    </source>
</evidence>
<gene>
    <name evidence="1" type="ORF">BCB44BAC_00221</name>
</gene>
<comment type="caution">
    <text evidence="1">The sequence shown here is derived from an EMBL/GenBank/DDBJ whole genome shotgun (WGS) entry which is preliminary data.</text>
</comment>
<reference evidence="1 2" key="1">
    <citation type="submission" date="2016-08" db="EMBL/GenBank/DDBJ databases">
        <authorList>
            <person name="Loux V."/>
            <person name="Rue O."/>
        </authorList>
    </citation>
    <scope>NUCLEOTIDE SEQUENCE [LARGE SCALE GENOMIC DNA]</scope>
    <source>
        <strain evidence="1 2">AFSSA_08CEB44bac</strain>
    </source>
</reference>
<protein>
    <submittedName>
        <fullName evidence="1">Uncharacterized protein</fullName>
    </submittedName>
</protein>
<accession>A0AAX2CBK7</accession>
<dbReference type="Proteomes" id="UP000242164">
    <property type="component" value="Unassembled WGS sequence"/>
</dbReference>
<sequence length="11" mass="1285">MINVDCEGEFE</sequence>
<proteinExistence type="predicted"/>
<name>A0AAX2CBK7_9BACI</name>
<evidence type="ECO:0000313" key="2">
    <source>
        <dbReference type="Proteomes" id="UP000242164"/>
    </source>
</evidence>
<organism evidence="1 2">
    <name type="scientific">Bacillus cytotoxicus</name>
    <dbReference type="NCBI Taxonomy" id="580165"/>
    <lineage>
        <taxon>Bacteria</taxon>
        <taxon>Bacillati</taxon>
        <taxon>Bacillota</taxon>
        <taxon>Bacilli</taxon>
        <taxon>Bacillales</taxon>
        <taxon>Bacillaceae</taxon>
        <taxon>Bacillus</taxon>
        <taxon>Bacillus cereus group</taxon>
    </lineage>
</organism>